<keyword evidence="2" id="KW-1185">Reference proteome</keyword>
<proteinExistence type="predicted"/>
<comment type="caution">
    <text evidence="1">The sequence shown here is derived from an EMBL/GenBank/DDBJ whole genome shotgun (WGS) entry which is preliminary data.</text>
</comment>
<organism evidence="1 2">
    <name type="scientific">Oceanobacillus neutriphilus</name>
    <dbReference type="NCBI Taxonomy" id="531815"/>
    <lineage>
        <taxon>Bacteria</taxon>
        <taxon>Bacillati</taxon>
        <taxon>Bacillota</taxon>
        <taxon>Bacilli</taxon>
        <taxon>Bacillales</taxon>
        <taxon>Bacillaceae</taxon>
        <taxon>Oceanobacillus</taxon>
    </lineage>
</organism>
<protein>
    <submittedName>
        <fullName evidence="1">Uncharacterized protein</fullName>
    </submittedName>
</protein>
<accession>A0ABQ2P258</accession>
<dbReference type="Proteomes" id="UP000641206">
    <property type="component" value="Unassembled WGS sequence"/>
</dbReference>
<dbReference type="RefSeq" id="WP_188737818.1">
    <property type="nucleotide sequence ID" value="NZ_BMLW01000018.1"/>
</dbReference>
<gene>
    <name evidence="1" type="ORF">GCM10011346_47450</name>
</gene>
<evidence type="ECO:0000313" key="1">
    <source>
        <dbReference type="EMBL" id="GGP16245.1"/>
    </source>
</evidence>
<dbReference type="EMBL" id="BMLW01000018">
    <property type="protein sequence ID" value="GGP16245.1"/>
    <property type="molecule type" value="Genomic_DNA"/>
</dbReference>
<reference evidence="2" key="1">
    <citation type="journal article" date="2019" name="Int. J. Syst. Evol. Microbiol.">
        <title>The Global Catalogue of Microorganisms (GCM) 10K type strain sequencing project: providing services to taxonomists for standard genome sequencing and annotation.</title>
        <authorList>
            <consortium name="The Broad Institute Genomics Platform"/>
            <consortium name="The Broad Institute Genome Sequencing Center for Infectious Disease"/>
            <person name="Wu L."/>
            <person name="Ma J."/>
        </authorList>
    </citation>
    <scope>NUCLEOTIDE SEQUENCE [LARGE SCALE GENOMIC DNA]</scope>
    <source>
        <strain evidence="2">CGMCC 1.7693</strain>
    </source>
</reference>
<sequence length="50" mass="6034">MDKQKIYELFGIILDTLYDLQKQDPELSQEEIDHDHMILETKIKEILNMN</sequence>
<evidence type="ECO:0000313" key="2">
    <source>
        <dbReference type="Proteomes" id="UP000641206"/>
    </source>
</evidence>
<name>A0ABQ2P258_9BACI</name>